<sequence>MSNERVESQEETTETETDQEVSETPELVPSNQQLRDHQPDAYTSGYDPFGETRVGIGTARGKLKRLIRLNEGRHQSDGSHSAREAARDKKRITESLCSALDVTTYQQRRAISAMSQMNLDRFGQQKQIEKVGLCTISVIVDRDRRHYFLGGNDPSDIDFSGVSQQDYPDRFSQQEDFQMLCSQYGVSKRDRYSVSQLVKKELKRIGYFDQENQPIQ</sequence>
<gene>
    <name evidence="2" type="ORF">SAMN05444271_11943</name>
</gene>
<dbReference type="RefSeq" id="WP_089673080.1">
    <property type="nucleotide sequence ID" value="NZ_CP024845.1"/>
</dbReference>
<feature type="compositionally biased region" description="Acidic residues" evidence="1">
    <location>
        <begin position="9"/>
        <end position="23"/>
    </location>
</feature>
<organism evidence="2 3">
    <name type="scientific">Halohasta litchfieldiae</name>
    <dbReference type="NCBI Taxonomy" id="1073996"/>
    <lineage>
        <taxon>Archaea</taxon>
        <taxon>Methanobacteriati</taxon>
        <taxon>Methanobacteriota</taxon>
        <taxon>Stenosarchaea group</taxon>
        <taxon>Halobacteria</taxon>
        <taxon>Halobacteriales</taxon>
        <taxon>Haloferacaceae</taxon>
        <taxon>Halohasta</taxon>
    </lineage>
</organism>
<dbReference type="EMBL" id="FNYR01000019">
    <property type="protein sequence ID" value="SEJ07299.1"/>
    <property type="molecule type" value="Genomic_DNA"/>
</dbReference>
<evidence type="ECO:0000313" key="3">
    <source>
        <dbReference type="Proteomes" id="UP000198888"/>
    </source>
</evidence>
<accession>A0A1H6VRM3</accession>
<keyword evidence="3" id="KW-1185">Reference proteome</keyword>
<feature type="region of interest" description="Disordered" evidence="1">
    <location>
        <begin position="1"/>
        <end position="54"/>
    </location>
</feature>
<name>A0A1H6VRM3_9EURY</name>
<dbReference type="OrthoDB" id="340155at2157"/>
<evidence type="ECO:0000313" key="2">
    <source>
        <dbReference type="EMBL" id="SEJ07299.1"/>
    </source>
</evidence>
<evidence type="ECO:0000256" key="1">
    <source>
        <dbReference type="SAM" id="MobiDB-lite"/>
    </source>
</evidence>
<dbReference type="Proteomes" id="UP000198888">
    <property type="component" value="Unassembled WGS sequence"/>
</dbReference>
<accession>A0A2H4Q1K7</accession>
<reference evidence="2 3" key="1">
    <citation type="submission" date="2016-10" db="EMBL/GenBank/DDBJ databases">
        <authorList>
            <person name="de Groot N.N."/>
        </authorList>
    </citation>
    <scope>NUCLEOTIDE SEQUENCE [LARGE SCALE GENOMIC DNA]</scope>
    <source>
        <strain evidence="2 3">DSM 22187</strain>
    </source>
</reference>
<feature type="region of interest" description="Disordered" evidence="1">
    <location>
        <begin position="69"/>
        <end position="89"/>
    </location>
</feature>
<dbReference type="KEGG" id="hae:halTADL_1471"/>
<proteinExistence type="predicted"/>
<dbReference type="GeneID" id="35002277"/>
<protein>
    <submittedName>
        <fullName evidence="2">Uncharacterized protein</fullName>
    </submittedName>
</protein>
<dbReference type="AlphaFoldDB" id="A0A1H6VRM3"/>